<proteinExistence type="predicted"/>
<evidence type="ECO:0000259" key="1">
    <source>
        <dbReference type="Pfam" id="PF18115"/>
    </source>
</evidence>
<keyword evidence="3" id="KW-1185">Reference proteome</keyword>
<dbReference type="InterPro" id="IPR041297">
    <property type="entry name" value="Crb2_Tudor"/>
</dbReference>
<dbReference type="AlphaFoldDB" id="A0AAD6TXD4"/>
<accession>A0AAD6TXD4</accession>
<gene>
    <name evidence="2" type="ORF">B0H15DRAFT_851922</name>
</gene>
<comment type="caution">
    <text evidence="2">The sequence shown here is derived from an EMBL/GenBank/DDBJ whole genome shotgun (WGS) entry which is preliminary data.</text>
</comment>
<reference evidence="2" key="1">
    <citation type="submission" date="2023-03" db="EMBL/GenBank/DDBJ databases">
        <title>Massive genome expansion in bonnet fungi (Mycena s.s.) driven by repeated elements and novel gene families across ecological guilds.</title>
        <authorList>
            <consortium name="Lawrence Berkeley National Laboratory"/>
            <person name="Harder C.B."/>
            <person name="Miyauchi S."/>
            <person name="Viragh M."/>
            <person name="Kuo A."/>
            <person name="Thoen E."/>
            <person name="Andreopoulos B."/>
            <person name="Lu D."/>
            <person name="Skrede I."/>
            <person name="Drula E."/>
            <person name="Henrissat B."/>
            <person name="Morin E."/>
            <person name="Kohler A."/>
            <person name="Barry K."/>
            <person name="LaButti K."/>
            <person name="Morin E."/>
            <person name="Salamov A."/>
            <person name="Lipzen A."/>
            <person name="Mereny Z."/>
            <person name="Hegedus B."/>
            <person name="Baldrian P."/>
            <person name="Stursova M."/>
            <person name="Weitz H."/>
            <person name="Taylor A."/>
            <person name="Grigoriev I.V."/>
            <person name="Nagy L.G."/>
            <person name="Martin F."/>
            <person name="Kauserud H."/>
        </authorList>
    </citation>
    <scope>NUCLEOTIDE SEQUENCE</scope>
    <source>
        <strain evidence="2">CBHHK173m</strain>
    </source>
</reference>
<evidence type="ECO:0000313" key="3">
    <source>
        <dbReference type="Proteomes" id="UP001222325"/>
    </source>
</evidence>
<sequence length="146" mass="16433">MGRFTEGEIIQLPQASARKQKPGPGRSSTGLITGTRVFALWSENQHYFSAVVQRRENDRYWVRFDEDDSEALVPLAHMRLCAKLEAGDTIILKSDTVQISKIMTDGSLAIEENLTVNDIIISAWIIDAQWEDRKLTHEEINCADGA</sequence>
<feature type="domain" description="DNA repair protein Crb2 Tudor" evidence="1">
    <location>
        <begin position="35"/>
        <end position="81"/>
    </location>
</feature>
<name>A0AAD6TXD4_9AGAR</name>
<dbReference type="SUPFAM" id="SSF63748">
    <property type="entry name" value="Tudor/PWWP/MBT"/>
    <property type="match status" value="1"/>
</dbReference>
<dbReference type="EMBL" id="JARJCN010000043">
    <property type="protein sequence ID" value="KAJ7082903.1"/>
    <property type="molecule type" value="Genomic_DNA"/>
</dbReference>
<protein>
    <recommendedName>
        <fullName evidence="1">DNA repair protein Crb2 Tudor domain-containing protein</fullName>
    </recommendedName>
</protein>
<evidence type="ECO:0000313" key="2">
    <source>
        <dbReference type="EMBL" id="KAJ7082903.1"/>
    </source>
</evidence>
<organism evidence="2 3">
    <name type="scientific">Mycena belliarum</name>
    <dbReference type="NCBI Taxonomy" id="1033014"/>
    <lineage>
        <taxon>Eukaryota</taxon>
        <taxon>Fungi</taxon>
        <taxon>Dikarya</taxon>
        <taxon>Basidiomycota</taxon>
        <taxon>Agaricomycotina</taxon>
        <taxon>Agaricomycetes</taxon>
        <taxon>Agaricomycetidae</taxon>
        <taxon>Agaricales</taxon>
        <taxon>Marasmiineae</taxon>
        <taxon>Mycenaceae</taxon>
        <taxon>Mycena</taxon>
    </lineage>
</organism>
<dbReference type="Proteomes" id="UP001222325">
    <property type="component" value="Unassembled WGS sequence"/>
</dbReference>
<dbReference type="Gene3D" id="2.30.30.140">
    <property type="match status" value="1"/>
</dbReference>
<dbReference type="Pfam" id="PF18115">
    <property type="entry name" value="Tudor_3"/>
    <property type="match status" value="1"/>
</dbReference>